<feature type="compositionally biased region" description="Low complexity" evidence="1">
    <location>
        <begin position="591"/>
        <end position="602"/>
    </location>
</feature>
<reference evidence="2 3" key="1">
    <citation type="submission" date="2021-01" db="EMBL/GenBank/DDBJ databases">
        <title>Whole genome shotgun sequence of Planobispora longispora NBRC 13918.</title>
        <authorList>
            <person name="Komaki H."/>
            <person name="Tamura T."/>
        </authorList>
    </citation>
    <scope>NUCLEOTIDE SEQUENCE [LARGE SCALE GENOMIC DNA]</scope>
    <source>
        <strain evidence="2 3">NBRC 13918</strain>
    </source>
</reference>
<feature type="region of interest" description="Disordered" evidence="1">
    <location>
        <begin position="330"/>
        <end position="352"/>
    </location>
</feature>
<comment type="caution">
    <text evidence="2">The sequence shown here is derived from an EMBL/GenBank/DDBJ whole genome shotgun (WGS) entry which is preliminary data.</text>
</comment>
<evidence type="ECO:0000313" key="2">
    <source>
        <dbReference type="EMBL" id="GIH81131.1"/>
    </source>
</evidence>
<evidence type="ECO:0008006" key="4">
    <source>
        <dbReference type="Google" id="ProtNLM"/>
    </source>
</evidence>
<protein>
    <recommendedName>
        <fullName evidence="4">Fibronectin type-III domain-containing protein</fullName>
    </recommendedName>
</protein>
<proteinExistence type="predicted"/>
<gene>
    <name evidence="2" type="ORF">Plo01_75600</name>
</gene>
<dbReference type="RefSeq" id="WP_203895535.1">
    <property type="nucleotide sequence ID" value="NZ_BOOH01000069.1"/>
</dbReference>
<sequence length="893" mass="94969">MAFDERRYVREVLEPARQAGGALSDDLRVRYQLREPMSGAEIAETVAQVRQGWRRLRGRLTFRPLIDRLSADHEGHAPIFAAAAQGDLGPLRAALREADRRAARRLDDARRRLDDAAGRLRMLPPGIVAGIARSSGVTGQDADRLTAELGVEVRPPDPLPETPPYAGYGRAREALTTLGRRHLADFLFGGRCARMRVLDGFSVPGAGPLAEEIRKVEAEWERRTRGPWTTGADTVLAALRGASDPAALLRYDVVTRLRERVREHSSDDTLLRHAVDELNLAEEDARRLVFAVRQEGGAHGAYAVPAARLRELIEAGEIMAAVDLAAALESGTPEAGSPEPGTPETGTPRSGALTGEAADLAAEARARLSAAVELRERALNAADPDEAWIMLQDALLRVPGLPGAGELLARLAPHPAREPRAEVRDDAVVLTWRPSPSRAGEISYEVLRDGVLLAAAPPGPSGFRDGSPPVDVPVTYSVVARRGEAAAVPVPASPVVVRPEPRDVRLTAGDGIVTGRWSLPPQALRVVVTRDGRPVPADATGFRDREVTNGAGHVYVVSAVYPGPRGPDDSGGSGGPDGSRGSHDPGGSGEVTTPGVRRTVTPHARPEPVTEFSVRPDPSAPGRLLVTCAEPAAGMVEFLALDAVPPWPLGATLSLAEVRRAGRAVPATPVGAGGHLLRPPASSGVLLAVTVAGDLATVGAHREHVGLPPPAGLTAQRRGPAILVGFDWPAGVPEMEVSWGGRSTTVSAAAYRAQGGVRLEHPEGEPLTIEVAPTARIHGARVRGPAATVRLEAAVPVRCRLRFHGPPWRRSLTVELDADRPVPVARLILVLKPGWIQPLSDDDGRVLAEWTGLLAPVTLTVPAPRQSRPYWLRCFADDGTDLVDAPVRERKVE</sequence>
<accession>A0A8J3RQN7</accession>
<dbReference type="EMBL" id="BOOH01000069">
    <property type="protein sequence ID" value="GIH81131.1"/>
    <property type="molecule type" value="Genomic_DNA"/>
</dbReference>
<organism evidence="2 3">
    <name type="scientific">Planobispora longispora</name>
    <dbReference type="NCBI Taxonomy" id="28887"/>
    <lineage>
        <taxon>Bacteria</taxon>
        <taxon>Bacillati</taxon>
        <taxon>Actinomycetota</taxon>
        <taxon>Actinomycetes</taxon>
        <taxon>Streptosporangiales</taxon>
        <taxon>Streptosporangiaceae</taxon>
        <taxon>Planobispora</taxon>
    </lineage>
</organism>
<name>A0A8J3RQN7_9ACTN</name>
<evidence type="ECO:0000313" key="3">
    <source>
        <dbReference type="Proteomes" id="UP000616724"/>
    </source>
</evidence>
<keyword evidence="3" id="KW-1185">Reference proteome</keyword>
<feature type="compositionally biased region" description="Gly residues" evidence="1">
    <location>
        <begin position="569"/>
        <end position="589"/>
    </location>
</feature>
<dbReference type="Proteomes" id="UP000616724">
    <property type="component" value="Unassembled WGS sequence"/>
</dbReference>
<evidence type="ECO:0000256" key="1">
    <source>
        <dbReference type="SAM" id="MobiDB-lite"/>
    </source>
</evidence>
<feature type="region of interest" description="Disordered" evidence="1">
    <location>
        <begin position="559"/>
        <end position="616"/>
    </location>
</feature>
<dbReference type="AlphaFoldDB" id="A0A8J3RQN7"/>